<accession>A0A843WWK0</accession>
<dbReference type="Proteomes" id="UP000652761">
    <property type="component" value="Unassembled WGS sequence"/>
</dbReference>
<proteinExistence type="predicted"/>
<organism evidence="2 3">
    <name type="scientific">Colocasia esculenta</name>
    <name type="common">Wild taro</name>
    <name type="synonym">Arum esculentum</name>
    <dbReference type="NCBI Taxonomy" id="4460"/>
    <lineage>
        <taxon>Eukaryota</taxon>
        <taxon>Viridiplantae</taxon>
        <taxon>Streptophyta</taxon>
        <taxon>Embryophyta</taxon>
        <taxon>Tracheophyta</taxon>
        <taxon>Spermatophyta</taxon>
        <taxon>Magnoliopsida</taxon>
        <taxon>Liliopsida</taxon>
        <taxon>Araceae</taxon>
        <taxon>Aroideae</taxon>
        <taxon>Colocasieae</taxon>
        <taxon>Colocasia</taxon>
    </lineage>
</organism>
<evidence type="ECO:0000313" key="2">
    <source>
        <dbReference type="EMBL" id="MQM14679.1"/>
    </source>
</evidence>
<gene>
    <name evidence="2" type="ORF">Taro_047615</name>
</gene>
<keyword evidence="3" id="KW-1185">Reference proteome</keyword>
<comment type="caution">
    <text evidence="2">The sequence shown here is derived from an EMBL/GenBank/DDBJ whole genome shotgun (WGS) entry which is preliminary data.</text>
</comment>
<evidence type="ECO:0000313" key="3">
    <source>
        <dbReference type="Proteomes" id="UP000652761"/>
    </source>
</evidence>
<reference evidence="2" key="1">
    <citation type="submission" date="2017-07" db="EMBL/GenBank/DDBJ databases">
        <title>Taro Niue Genome Assembly and Annotation.</title>
        <authorList>
            <person name="Atibalentja N."/>
            <person name="Keating K."/>
            <person name="Fields C.J."/>
        </authorList>
    </citation>
    <scope>NUCLEOTIDE SEQUENCE</scope>
    <source>
        <strain evidence="2">Niue_2</strain>
        <tissue evidence="2">Leaf</tissue>
    </source>
</reference>
<name>A0A843WWK0_COLES</name>
<feature type="compositionally biased region" description="Basic and acidic residues" evidence="1">
    <location>
        <begin position="79"/>
        <end position="95"/>
    </location>
</feature>
<evidence type="ECO:0000256" key="1">
    <source>
        <dbReference type="SAM" id="MobiDB-lite"/>
    </source>
</evidence>
<feature type="region of interest" description="Disordered" evidence="1">
    <location>
        <begin position="36"/>
        <end position="96"/>
    </location>
</feature>
<protein>
    <submittedName>
        <fullName evidence="2">Uncharacterized protein</fullName>
    </submittedName>
</protein>
<dbReference type="AlphaFoldDB" id="A0A843WWK0"/>
<sequence length="126" mass="13986">MVQPTRQPCGNPWSEEIYRGLGEKVASLPIRNDRLRVSNFPRKGLPNSASRDRPYQGSRRVGTRKRQGVVMNATGRSGQTERSRRSAESRSDRDGVAVAMRHQNAAHRAVAFIGSAPDPDRARTCS</sequence>
<dbReference type="EMBL" id="NMUH01006188">
    <property type="protein sequence ID" value="MQM14679.1"/>
    <property type="molecule type" value="Genomic_DNA"/>
</dbReference>